<sequence>MQISQDKPEELGNDSAPTSPWERGDFSDPPCVIHPEQAPRPGRIVTPQGDLLFLNLRGSFASMAGQTGLRLRDEIQQGPLPFFARYLDTLLKRRTRLTRLSGAVDLFTRHWVTRRLAQNLPAEYRAAAVALANASGMSLDDLLSGYLMHESFLWVLDKYPGLRSPRFIDTPTDPESAPYLGNTTAIVRPPASESILHGHNVDYFGIDYWDRRATVTFYHPDEGMDYVSVGSAGIIGGGLTAMNAAGLTLTVHQHHCDALDLDGVPVGFAGDMAMRQAHTIEEAVAILRNHPPVAGWTYVLCEGDTGRGAIYRVSPEKEDLEIIADSRSTFSAAHPDITQDIGEAPADQPVWQRSLRNQPRVDAFLEERFGPGAAPGGPRDIATILGDFKDPHSGRERLFGNTIAGPNTVASVVFEPKHRRVWVAAGASPSSRNWYIPFSLTAIDAHTGGPDPSAQPFIVDRGWHPSAHGQAFELYRKACVRNWEGESDGRLLILIEHALALYPHEPNLHILAGLIALRIGRSKRAEGAFRRSLEQITNRNRRAEVGLYLAWALDLQGQRAAAKYLYKRILRDGAGPPSTLKRAQQGRWRKFTLAHANALPIDFTAADIP</sequence>
<dbReference type="OrthoDB" id="312907at2"/>
<keyword evidence="4" id="KW-1185">Reference proteome</keyword>
<evidence type="ECO:0000313" key="3">
    <source>
        <dbReference type="EMBL" id="AWV89025.1"/>
    </source>
</evidence>
<feature type="domain" description="Peptidase C45 hydrolase" evidence="2">
    <location>
        <begin position="196"/>
        <end position="426"/>
    </location>
</feature>
<reference evidence="3 4" key="1">
    <citation type="submission" date="2018-06" db="EMBL/GenBank/DDBJ databases">
        <title>Lujinxingia sediminis gen. nov. sp. nov., a new facultative anaerobic member of the class Deltaproteobacteria, and proposal of Lujinxingaceae fam. nov.</title>
        <authorList>
            <person name="Guo L.-Y."/>
            <person name="Li C.-M."/>
            <person name="Wang S."/>
            <person name="Du Z.-J."/>
        </authorList>
    </citation>
    <scope>NUCLEOTIDE SEQUENCE [LARGE SCALE GENOMIC DNA]</scope>
    <source>
        <strain evidence="3 4">FA350</strain>
    </source>
</reference>
<feature type="compositionally biased region" description="Basic and acidic residues" evidence="1">
    <location>
        <begin position="1"/>
        <end position="10"/>
    </location>
</feature>
<dbReference type="KEGG" id="bsed:DN745_06605"/>
<dbReference type="Gene3D" id="3.60.60.10">
    <property type="entry name" value="Penicillin V Acylase, Chain A"/>
    <property type="match status" value="1"/>
</dbReference>
<dbReference type="InterPro" id="IPR005079">
    <property type="entry name" value="Peptidase_C45_hydrolase"/>
</dbReference>
<dbReference type="InterPro" id="IPR011990">
    <property type="entry name" value="TPR-like_helical_dom_sf"/>
</dbReference>
<protein>
    <recommendedName>
        <fullName evidence="2">Peptidase C45 hydrolase domain-containing protein</fullName>
    </recommendedName>
</protein>
<dbReference type="SUPFAM" id="SSF48452">
    <property type="entry name" value="TPR-like"/>
    <property type="match status" value="1"/>
</dbReference>
<dbReference type="AlphaFoldDB" id="A0A2Z4FJL9"/>
<dbReference type="Pfam" id="PF03417">
    <property type="entry name" value="AAT"/>
    <property type="match status" value="1"/>
</dbReference>
<dbReference type="Proteomes" id="UP000249799">
    <property type="component" value="Chromosome"/>
</dbReference>
<proteinExistence type="predicted"/>
<dbReference type="Gene3D" id="1.25.40.10">
    <property type="entry name" value="Tetratricopeptide repeat domain"/>
    <property type="match status" value="1"/>
</dbReference>
<accession>A0A2Z4FJL9</accession>
<dbReference type="InterPro" id="IPR047794">
    <property type="entry name" value="C45_proenzyme-like"/>
</dbReference>
<evidence type="ECO:0000256" key="1">
    <source>
        <dbReference type="SAM" id="MobiDB-lite"/>
    </source>
</evidence>
<name>A0A2Z4FJL9_9DELT</name>
<feature type="region of interest" description="Disordered" evidence="1">
    <location>
        <begin position="1"/>
        <end position="43"/>
    </location>
</feature>
<dbReference type="EMBL" id="CP030032">
    <property type="protein sequence ID" value="AWV89025.1"/>
    <property type="molecule type" value="Genomic_DNA"/>
</dbReference>
<evidence type="ECO:0000259" key="2">
    <source>
        <dbReference type="Pfam" id="PF03417"/>
    </source>
</evidence>
<gene>
    <name evidence="3" type="ORF">DN745_06605</name>
</gene>
<dbReference type="NCBIfam" id="NF040521">
    <property type="entry name" value="C45_proenzyme"/>
    <property type="match status" value="1"/>
</dbReference>
<organism evidence="3 4">
    <name type="scientific">Bradymonas sediminis</name>
    <dbReference type="NCBI Taxonomy" id="1548548"/>
    <lineage>
        <taxon>Bacteria</taxon>
        <taxon>Deltaproteobacteria</taxon>
        <taxon>Bradymonadales</taxon>
        <taxon>Bradymonadaceae</taxon>
        <taxon>Bradymonas</taxon>
    </lineage>
</organism>
<dbReference type="RefSeq" id="WP_111333188.1">
    <property type="nucleotide sequence ID" value="NZ_CP030032.1"/>
</dbReference>
<evidence type="ECO:0000313" key="4">
    <source>
        <dbReference type="Proteomes" id="UP000249799"/>
    </source>
</evidence>